<dbReference type="OrthoDB" id="10307767at2759"/>
<dbReference type="AlphaFoldDB" id="A0A2P5FD25"/>
<sequence length="110" mass="11622">MNWALLFQGAFGVFDFEIPIPIVEILPGAVLLIPIAAFNSSSSSSSAAATAFVELRRNPIGSDPFGGDCASLLGLLELPAPNRHGFEIGLPVPLVHRLKSVVAARRAEID</sequence>
<reference evidence="2" key="1">
    <citation type="submission" date="2016-06" db="EMBL/GenBank/DDBJ databases">
        <title>Parallel loss of symbiosis genes in relatives of nitrogen-fixing non-legume Parasponia.</title>
        <authorList>
            <person name="Van Velzen R."/>
            <person name="Holmer R."/>
            <person name="Bu F."/>
            <person name="Rutten L."/>
            <person name="Van Zeijl A."/>
            <person name="Liu W."/>
            <person name="Santuari L."/>
            <person name="Cao Q."/>
            <person name="Sharma T."/>
            <person name="Shen D."/>
            <person name="Roswanjaya Y."/>
            <person name="Wardhani T."/>
            <person name="Kalhor M.S."/>
            <person name="Jansen J."/>
            <person name="Van den Hoogen J."/>
            <person name="Gungor B."/>
            <person name="Hartog M."/>
            <person name="Hontelez J."/>
            <person name="Verver J."/>
            <person name="Yang W.-C."/>
            <person name="Schijlen E."/>
            <person name="Repin R."/>
            <person name="Schilthuizen M."/>
            <person name="Schranz E."/>
            <person name="Heidstra R."/>
            <person name="Miyata K."/>
            <person name="Fedorova E."/>
            <person name="Kohlen W."/>
            <person name="Bisseling T."/>
            <person name="Smit S."/>
            <person name="Geurts R."/>
        </authorList>
    </citation>
    <scope>NUCLEOTIDE SEQUENCE [LARGE SCALE GENOMIC DNA]</scope>
    <source>
        <strain evidence="2">cv. RG33-2</strain>
    </source>
</reference>
<keyword evidence="2" id="KW-1185">Reference proteome</keyword>
<organism evidence="1 2">
    <name type="scientific">Trema orientale</name>
    <name type="common">Charcoal tree</name>
    <name type="synonym">Celtis orientalis</name>
    <dbReference type="NCBI Taxonomy" id="63057"/>
    <lineage>
        <taxon>Eukaryota</taxon>
        <taxon>Viridiplantae</taxon>
        <taxon>Streptophyta</taxon>
        <taxon>Embryophyta</taxon>
        <taxon>Tracheophyta</taxon>
        <taxon>Spermatophyta</taxon>
        <taxon>Magnoliopsida</taxon>
        <taxon>eudicotyledons</taxon>
        <taxon>Gunneridae</taxon>
        <taxon>Pentapetalae</taxon>
        <taxon>rosids</taxon>
        <taxon>fabids</taxon>
        <taxon>Rosales</taxon>
        <taxon>Cannabaceae</taxon>
        <taxon>Trema</taxon>
    </lineage>
</organism>
<evidence type="ECO:0000313" key="2">
    <source>
        <dbReference type="Proteomes" id="UP000237000"/>
    </source>
</evidence>
<proteinExistence type="predicted"/>
<accession>A0A2P5FD25</accession>
<protein>
    <submittedName>
        <fullName evidence="1">Uncharacterized protein</fullName>
    </submittedName>
</protein>
<dbReference type="InParanoid" id="A0A2P5FD25"/>
<evidence type="ECO:0000313" key="1">
    <source>
        <dbReference type="EMBL" id="PON95691.1"/>
    </source>
</evidence>
<dbReference type="Proteomes" id="UP000237000">
    <property type="component" value="Unassembled WGS sequence"/>
</dbReference>
<comment type="caution">
    <text evidence="1">The sequence shown here is derived from an EMBL/GenBank/DDBJ whole genome shotgun (WGS) entry which is preliminary data.</text>
</comment>
<gene>
    <name evidence="1" type="ORF">TorRG33x02_085200</name>
</gene>
<name>A0A2P5FD25_TREOI</name>
<dbReference type="EMBL" id="JXTC01000043">
    <property type="protein sequence ID" value="PON95691.1"/>
    <property type="molecule type" value="Genomic_DNA"/>
</dbReference>